<dbReference type="CDD" id="cd02584">
    <property type="entry name" value="RNAP_II_Rpb1_C"/>
    <property type="match status" value="1"/>
</dbReference>
<evidence type="ECO:0000256" key="13">
    <source>
        <dbReference type="ARBA" id="ARBA00023242"/>
    </source>
</evidence>
<dbReference type="InterPro" id="IPR044893">
    <property type="entry name" value="RNA_pol_Rpb1_clamp_domain"/>
</dbReference>
<dbReference type="Gene3D" id="4.10.860.120">
    <property type="entry name" value="RNA polymerase II, clamp domain"/>
    <property type="match status" value="1"/>
</dbReference>
<dbReference type="Pfam" id="PF04990">
    <property type="entry name" value="RNA_pol_Rpb1_7"/>
    <property type="match status" value="1"/>
</dbReference>
<keyword evidence="3 15" id="KW-0240">DNA-directed RNA polymerase</keyword>
<dbReference type="Pfam" id="PF00623">
    <property type="entry name" value="RNA_pol_Rpb1_2"/>
    <property type="match status" value="1"/>
</dbReference>
<evidence type="ECO:0000256" key="16">
    <source>
        <dbReference type="SAM" id="MobiDB-lite"/>
    </source>
</evidence>
<evidence type="ECO:0000256" key="11">
    <source>
        <dbReference type="ARBA" id="ARBA00023125"/>
    </source>
</evidence>
<evidence type="ECO:0000256" key="1">
    <source>
        <dbReference type="ARBA" id="ARBA00004123"/>
    </source>
</evidence>
<dbReference type="PRINTS" id="PR01217">
    <property type="entry name" value="PRICHEXTENSN"/>
</dbReference>
<dbReference type="FunFam" id="1.10.274.100:FF:000001">
    <property type="entry name" value="DNA-directed RNA polymerase subunit"/>
    <property type="match status" value="1"/>
</dbReference>
<evidence type="ECO:0000256" key="14">
    <source>
        <dbReference type="ARBA" id="ARBA00048552"/>
    </source>
</evidence>
<dbReference type="Gene3D" id="3.30.1360.140">
    <property type="match status" value="1"/>
</dbReference>
<evidence type="ECO:0000256" key="12">
    <source>
        <dbReference type="ARBA" id="ARBA00023163"/>
    </source>
</evidence>
<comment type="caution">
    <text evidence="18">The sequence shown here is derived from an EMBL/GenBank/DDBJ whole genome shotgun (WGS) entry which is preliminary data.</text>
</comment>
<dbReference type="FunFam" id="3.30.1490.180:FF:000001">
    <property type="entry name" value="DNA-directed RNA polymerase subunit"/>
    <property type="match status" value="1"/>
</dbReference>
<dbReference type="Gene3D" id="1.10.132.30">
    <property type="match status" value="1"/>
</dbReference>
<dbReference type="InterPro" id="IPR000722">
    <property type="entry name" value="RNA_pol_asu"/>
</dbReference>
<dbReference type="FunFam" id="3.30.1360.140:FF:000001">
    <property type="entry name" value="DNA-directed RNA polymerase subunit"/>
    <property type="match status" value="1"/>
</dbReference>
<dbReference type="GO" id="GO:0006366">
    <property type="term" value="P:transcription by RNA polymerase II"/>
    <property type="evidence" value="ECO:0007669"/>
    <property type="project" value="InterPro"/>
</dbReference>
<dbReference type="Gene3D" id="2.40.40.20">
    <property type="match status" value="1"/>
</dbReference>
<feature type="region of interest" description="Disordered" evidence="16">
    <location>
        <begin position="1630"/>
        <end position="1765"/>
    </location>
</feature>
<dbReference type="PANTHER" id="PTHR19376">
    <property type="entry name" value="DNA-DIRECTED RNA POLYMERASE"/>
    <property type="match status" value="1"/>
</dbReference>
<dbReference type="PANTHER" id="PTHR19376:SF37">
    <property type="entry name" value="DNA-DIRECTED RNA POLYMERASE II SUBUNIT RPB1"/>
    <property type="match status" value="1"/>
</dbReference>
<evidence type="ECO:0000256" key="8">
    <source>
        <dbReference type="ARBA" id="ARBA00022737"/>
    </source>
</evidence>
<dbReference type="Gene3D" id="6.20.50.80">
    <property type="match status" value="1"/>
</dbReference>
<dbReference type="InterPro" id="IPR042102">
    <property type="entry name" value="RNA_pol_Rpb1_3_sf"/>
</dbReference>
<evidence type="ECO:0000256" key="9">
    <source>
        <dbReference type="ARBA" id="ARBA00022833"/>
    </source>
</evidence>
<comment type="catalytic activity">
    <reaction evidence="14 15">
        <text>RNA(n) + a ribonucleoside 5'-triphosphate = RNA(n+1) + diphosphate</text>
        <dbReference type="Rhea" id="RHEA:21248"/>
        <dbReference type="Rhea" id="RHEA-COMP:14527"/>
        <dbReference type="Rhea" id="RHEA-COMP:17342"/>
        <dbReference type="ChEBI" id="CHEBI:33019"/>
        <dbReference type="ChEBI" id="CHEBI:61557"/>
        <dbReference type="ChEBI" id="CHEBI:140395"/>
        <dbReference type="EC" id="2.7.7.6"/>
    </reaction>
</comment>
<name>A0AAW1YGC1_RUBAR</name>
<dbReference type="InterPro" id="IPR038593">
    <property type="entry name" value="RNA_pol_Rpb1_7_sf"/>
</dbReference>
<dbReference type="InterPro" id="IPR007081">
    <property type="entry name" value="RNA_pol_Rpb1_5"/>
</dbReference>
<feature type="compositionally biased region" description="Low complexity" evidence="16">
    <location>
        <begin position="1630"/>
        <end position="1727"/>
    </location>
</feature>
<dbReference type="InterPro" id="IPR038120">
    <property type="entry name" value="Rpb1_funnel_sf"/>
</dbReference>
<feature type="domain" description="RNA polymerase N-terminal" evidence="17">
    <location>
        <begin position="241"/>
        <end position="548"/>
    </location>
</feature>
<protein>
    <recommendedName>
        <fullName evidence="15">DNA-directed RNA polymerase subunit</fullName>
        <ecNumber evidence="15">2.7.7.6</ecNumber>
    </recommendedName>
</protein>
<dbReference type="FunFam" id="2.40.40.20:FF:000019">
    <property type="entry name" value="DNA-directed RNA polymerase II subunit RPB1"/>
    <property type="match status" value="1"/>
</dbReference>
<dbReference type="Proteomes" id="UP001457282">
    <property type="component" value="Unassembled WGS sequence"/>
</dbReference>
<proteinExistence type="inferred from homology"/>
<evidence type="ECO:0000256" key="5">
    <source>
        <dbReference type="ARBA" id="ARBA00022679"/>
    </source>
</evidence>
<dbReference type="Pfam" id="PF04997">
    <property type="entry name" value="RNA_pol_Rpb1_1"/>
    <property type="match status" value="1"/>
</dbReference>
<dbReference type="FunFam" id="1.10.150.390:FF:000001">
    <property type="entry name" value="DNA-directed RNA polymerase subunit"/>
    <property type="match status" value="1"/>
</dbReference>
<evidence type="ECO:0000256" key="10">
    <source>
        <dbReference type="ARBA" id="ARBA00022842"/>
    </source>
</evidence>
<dbReference type="InterPro" id="IPR000684">
    <property type="entry name" value="RNA_pol_II_repeat_euk"/>
</dbReference>
<dbReference type="EC" id="2.7.7.6" evidence="15"/>
<keyword evidence="4" id="KW-0597">Phosphoprotein</keyword>
<evidence type="ECO:0000256" key="3">
    <source>
        <dbReference type="ARBA" id="ARBA00022478"/>
    </source>
</evidence>
<keyword evidence="11" id="KW-0238">DNA-binding</keyword>
<keyword evidence="19" id="KW-1185">Reference proteome</keyword>
<dbReference type="InterPro" id="IPR007066">
    <property type="entry name" value="RNA_pol_Rpb1_3"/>
</dbReference>
<evidence type="ECO:0000256" key="15">
    <source>
        <dbReference type="RuleBase" id="RU004279"/>
    </source>
</evidence>
<evidence type="ECO:0000256" key="2">
    <source>
        <dbReference type="ARBA" id="ARBA00006460"/>
    </source>
</evidence>
<dbReference type="InterPro" id="IPR007075">
    <property type="entry name" value="RNA_pol_Rpb1_6"/>
</dbReference>
<dbReference type="GO" id="GO:0003899">
    <property type="term" value="F:DNA-directed RNA polymerase activity"/>
    <property type="evidence" value="ECO:0007669"/>
    <property type="project" value="UniProtKB-EC"/>
</dbReference>
<keyword evidence="10" id="KW-0460">Magnesium</keyword>
<keyword evidence="12 15" id="KW-0804">Transcription</keyword>
<dbReference type="Gene3D" id="3.30.1490.180">
    <property type="entry name" value="RNA polymerase ii"/>
    <property type="match status" value="1"/>
</dbReference>
<dbReference type="FunFam" id="1.10.132.30:FF:000001">
    <property type="entry name" value="DNA-directed RNA polymerase subunit"/>
    <property type="match status" value="1"/>
</dbReference>
<organism evidence="18 19">
    <name type="scientific">Rubus argutus</name>
    <name type="common">Southern blackberry</name>
    <dbReference type="NCBI Taxonomy" id="59490"/>
    <lineage>
        <taxon>Eukaryota</taxon>
        <taxon>Viridiplantae</taxon>
        <taxon>Streptophyta</taxon>
        <taxon>Embryophyta</taxon>
        <taxon>Tracheophyta</taxon>
        <taxon>Spermatophyta</taxon>
        <taxon>Magnoliopsida</taxon>
        <taxon>eudicotyledons</taxon>
        <taxon>Gunneridae</taxon>
        <taxon>Pentapetalae</taxon>
        <taxon>rosids</taxon>
        <taxon>fabids</taxon>
        <taxon>Rosales</taxon>
        <taxon>Rosaceae</taxon>
        <taxon>Rosoideae</taxon>
        <taxon>Rosoideae incertae sedis</taxon>
        <taxon>Rubus</taxon>
    </lineage>
</organism>
<keyword evidence="7" id="KW-0479">Metal-binding</keyword>
<dbReference type="Gene3D" id="1.10.274.100">
    <property type="entry name" value="RNA polymerase Rpb1, domain 3"/>
    <property type="match status" value="1"/>
</dbReference>
<keyword evidence="9" id="KW-0862">Zinc</keyword>
<dbReference type="Pfam" id="PF04992">
    <property type="entry name" value="RNA_pol_Rpb1_6"/>
    <property type="match status" value="1"/>
</dbReference>
<evidence type="ECO:0000256" key="6">
    <source>
        <dbReference type="ARBA" id="ARBA00022695"/>
    </source>
</evidence>
<dbReference type="Pfam" id="PF04998">
    <property type="entry name" value="RNA_pol_Rpb1_5"/>
    <property type="match status" value="1"/>
</dbReference>
<evidence type="ECO:0000313" key="19">
    <source>
        <dbReference type="Proteomes" id="UP001457282"/>
    </source>
</evidence>
<dbReference type="Pfam" id="PF04983">
    <property type="entry name" value="RNA_pol_Rpb1_3"/>
    <property type="match status" value="1"/>
</dbReference>
<keyword evidence="6 15" id="KW-0548">Nucleotidyltransferase</keyword>
<sequence length="1765" mass="197211">MDFRFPDSPLEVAKPSSIQFGVLSPGEIRQMSVVEIEQSRSMLNGKPVRGGLSDPRLGPIDRYKGCETCANNLSECPGHFGHIELAKPVYHVGFMKTVLSIMRCVCFSCSKILLDKEHVKFKQALRIKSPKHRLKKFVDACKNKTKCEGGAEIDLRGQASDQPVKKIRGGCGAQQPNFSIVGLELVAEYKSQRKKYDEEWLPEPAERKQSLTAEKVLSVLKRISDEDCQLLGLNPEYARPDWMILQVFPIPPPAVRPPVMMSSSSMSEDDLTHQLSMIIRHNENLRKQDRSGSPAHIISEFTKILQYFVATYFDNSLLGLPKAAHGSSGRPIKSISCRLKAKHGRIRGNLMGKRVDFSARTVITPDPNLNLDQLGVPWSIATNLTYTETVTPFNKERLKELVEYGTHPPSGKTGAKYIIRDDGQRLDLRYVKKDSDQHLEIGYKVERHLKDGDLVLLNRQPSLHKMSFMGHRIKIMPYSTFRLNLSVTSPYNADFDGDEMNVHVPQSLESRAEALELMMVPKCIVSPQSNRPVMGIVQDTLLGSRKITKRDTFIEKDVFMNILMWWEDFDGKVPAPAILKPRPLWTGKQVFNLIIPKQINLQRTSAWHSESESGNITPGDTFVRIEKGELLSGTLCKKALGTSTGSLIHVIWEEVGPDAASKFLSNTQQLEAEPGRTMMESFENKVNQVLNRARDDAGSSAQKSLSESNNLKAMVTAGSKGSFINISQMTACVGQQNVEGKRIPYGFTDRTLPHFTKDDYGPESRGFVENSYLRGLTPQEFYFHAMGGREGIIDTAVKTSETGYIQRRLVKGMEDIMVKYDGTVRNSLGDVIQFLYGEDGLDAVWIESQNLDTLKMKKSEFDKTFTFEFDDENWNPDYLLPEHVQDLKNIREFRNVFDMEVKKLEADRFQLGTKIAVTGDKSWPLPVNLKRLVWNAQKTFKIDFRRTSEMHPMEVIAAIDNLQEKLKVVPGEDLLSVEAQNNATLFFNILLRSTFASKRVLKEYKLTREAFDWVIGEIETRFLQSLVAPGEMIGVVAAQSIGEPATQMTLNTFHYAGVSAKNVTLGVPRLKEIIDVSKRIKTPSLSIYLKPEANKTKEKAKNVQCALEYTTLRSVTQATEVWYDPDPMSTLIEEDLDFVSSYYEMPDEEVNPDKVSPWLLRIELNREMMVDKKLSMADVAEKINLTFHGDIQCIFNDDNSEKLILRIRLMDDEASHREVDYQSEDDFFLKKVEATMLTEIALQGIPEIKKVFIKHGKVNQFDQNEGFYAEQEWMLDTEGVNLLAVMCHEDVDAKRTTSNDLYEIMEVLGIEAARRALLDELRNVISFDGSYVNYRHLAILCDTMTYRGYLMAITRHGINRNDTGPMMRCSFEETVDILLDASVFAETDHLRGVTENIMLGQLAPIGTGDCALYLNEEMVKTALEVQLPGYMDDLDFRMTPFRSPYIESIPSPSYLQSPNLPFSPMVDAHVSPYVGGIPFSPYVGGIPFSPTSSPGNIPSSVGYNPLSLVYSPTSPTYSPTSPLYYAYSPSRPSFTSPGYSPTNPFISAYSPTSPYHSPTSPSYSPISPSYSPTSPSYCWTSPAYSLTSPAYNWTSPANSLTSPAYSPTSPSYGPISPSYCPTSPSYSPTSPRYSPTSPSYSPTSPGYSPTSPSYSPTSPSYSPTSPSYSPSSPAYSPTSPSYSPTSPSYSPTSPSYSPTSPYSLTSPAYSPTSPTYSPSSPTYSPSSLFTTSGVSPDYSPSSPRYSPSGEYSPSSQYSTPASKKG</sequence>
<dbReference type="Gene3D" id="1.10.150.390">
    <property type="match status" value="1"/>
</dbReference>
<dbReference type="GO" id="GO:0005665">
    <property type="term" value="C:RNA polymerase II, core complex"/>
    <property type="evidence" value="ECO:0007669"/>
    <property type="project" value="TreeGrafter"/>
</dbReference>
<dbReference type="SUPFAM" id="SSF64484">
    <property type="entry name" value="beta and beta-prime subunits of DNA dependent RNA-polymerase"/>
    <property type="match status" value="1"/>
</dbReference>
<evidence type="ECO:0000256" key="7">
    <source>
        <dbReference type="ARBA" id="ARBA00022723"/>
    </source>
</evidence>
<feature type="compositionally biased region" description="Low complexity" evidence="16">
    <location>
        <begin position="1735"/>
        <end position="1758"/>
    </location>
</feature>
<comment type="similarity">
    <text evidence="2 15">Belongs to the RNA polymerase beta' chain family.</text>
</comment>
<dbReference type="PROSITE" id="PS00115">
    <property type="entry name" value="RNA_POL_II_REPEAT"/>
    <property type="match status" value="9"/>
</dbReference>
<gene>
    <name evidence="18" type="ORF">M0R45_003901</name>
</gene>
<dbReference type="InterPro" id="IPR006592">
    <property type="entry name" value="RNA_pol_N"/>
</dbReference>
<keyword evidence="13" id="KW-0539">Nucleus</keyword>
<evidence type="ECO:0000259" key="17">
    <source>
        <dbReference type="SMART" id="SM00663"/>
    </source>
</evidence>
<keyword evidence="5 15" id="KW-0808">Transferase</keyword>
<dbReference type="FunFam" id="4.10.860.120:FF:000003">
    <property type="entry name" value="DNA-directed RNA polymerase subunit"/>
    <property type="match status" value="1"/>
</dbReference>
<keyword evidence="8" id="KW-0677">Repeat</keyword>
<dbReference type="GO" id="GO:0003677">
    <property type="term" value="F:DNA binding"/>
    <property type="evidence" value="ECO:0007669"/>
    <property type="project" value="UniProtKB-KW"/>
</dbReference>
<comment type="subcellular location">
    <subcellularLocation>
        <location evidence="1">Nucleus</location>
    </subcellularLocation>
</comment>
<dbReference type="EMBL" id="JBEDUW010000001">
    <property type="protein sequence ID" value="KAK9948320.1"/>
    <property type="molecule type" value="Genomic_DNA"/>
</dbReference>
<dbReference type="GO" id="GO:0046872">
    <property type="term" value="F:metal ion binding"/>
    <property type="evidence" value="ECO:0007669"/>
    <property type="project" value="UniProtKB-KW"/>
</dbReference>
<comment type="function">
    <text evidence="15">DNA-dependent RNA polymerase catalyzes the transcription of DNA into RNA using the four ribonucleoside triphosphates as substrates.</text>
</comment>
<reference evidence="18 19" key="1">
    <citation type="journal article" date="2023" name="G3 (Bethesda)">
        <title>A chromosome-length genome assembly and annotation of blackberry (Rubus argutus, cv. 'Hillquist').</title>
        <authorList>
            <person name="Bruna T."/>
            <person name="Aryal R."/>
            <person name="Dudchenko O."/>
            <person name="Sargent D.J."/>
            <person name="Mead D."/>
            <person name="Buti M."/>
            <person name="Cavallini A."/>
            <person name="Hytonen T."/>
            <person name="Andres J."/>
            <person name="Pham M."/>
            <person name="Weisz D."/>
            <person name="Mascagni F."/>
            <person name="Usai G."/>
            <person name="Natali L."/>
            <person name="Bassil N."/>
            <person name="Fernandez G.E."/>
            <person name="Lomsadze A."/>
            <person name="Armour M."/>
            <person name="Olukolu B."/>
            <person name="Poorten T."/>
            <person name="Britton C."/>
            <person name="Davik J."/>
            <person name="Ashrafi H."/>
            <person name="Aiden E.L."/>
            <person name="Borodovsky M."/>
            <person name="Worthington M."/>
        </authorList>
    </citation>
    <scope>NUCLEOTIDE SEQUENCE [LARGE SCALE GENOMIC DNA]</scope>
    <source>
        <strain evidence="18">PI 553951</strain>
    </source>
</reference>
<accession>A0AAW1YGC1</accession>
<dbReference type="CDD" id="cd02733">
    <property type="entry name" value="RNAP_II_RPB1_N"/>
    <property type="match status" value="1"/>
</dbReference>
<dbReference type="InterPro" id="IPR007080">
    <property type="entry name" value="RNA_pol_Rpb1_1"/>
</dbReference>
<dbReference type="InterPro" id="IPR045867">
    <property type="entry name" value="DNA-dir_RpoC_beta_prime"/>
</dbReference>
<dbReference type="SMART" id="SM00663">
    <property type="entry name" value="RPOLA_N"/>
    <property type="match status" value="1"/>
</dbReference>
<evidence type="ECO:0000313" key="18">
    <source>
        <dbReference type="EMBL" id="KAK9948320.1"/>
    </source>
</evidence>
<evidence type="ECO:0000256" key="4">
    <source>
        <dbReference type="ARBA" id="ARBA00022553"/>
    </source>
</evidence>
<dbReference type="InterPro" id="IPR007073">
    <property type="entry name" value="RNA_pol_Rpb1_7"/>
</dbReference>